<feature type="binding site" evidence="11">
    <location>
        <position position="324"/>
    </location>
    <ligand>
        <name>ATP</name>
        <dbReference type="ChEBI" id="CHEBI:30616"/>
    </ligand>
</feature>
<dbReference type="EC" id="6.3.2.3" evidence="10"/>
<dbReference type="FunFam" id="3.40.50.1760:FF:000001">
    <property type="entry name" value="Glutathione synthetase"/>
    <property type="match status" value="1"/>
</dbReference>
<feature type="binding site" evidence="11">
    <location>
        <position position="178"/>
    </location>
    <ligand>
        <name>ATP</name>
        <dbReference type="ChEBI" id="CHEBI:30616"/>
    </ligand>
</feature>
<comment type="cofactor">
    <cofactor evidence="10 12">
        <name>Mg(2+)</name>
        <dbReference type="ChEBI" id="CHEBI:18420"/>
    </cofactor>
    <text evidence="10 12">Binds 1 Mg(2+) ion per subunit.</text>
</comment>
<keyword evidence="15" id="KW-1185">Reference proteome</keyword>
<dbReference type="InterPro" id="IPR014042">
    <property type="entry name" value="Glutathione_synthase_a-hlx"/>
</dbReference>
<dbReference type="Pfam" id="PF03199">
    <property type="entry name" value="GSH_synthase"/>
    <property type="match status" value="1"/>
</dbReference>
<sequence length="346" mass="37765">MLDVATGDLLQVELNTISCSYPGLGSVISGLHEHLVSQVGVSGRLRNSSVPKNNVTDGFAKALAMAWEEVGNRNAVVLMVVQAQEWNMYDQHWMSYRLKELYGVRVIRRTLAQVHAQGKISAAGTLVVDGQDVSVVYYRAGYTPNDYPSEVEWDARLLMERSSAVKCPSISYHLVGAKKIQQELASPGVLETFVDDKEALSKLRSSFAGLWGLEGAGSESIIQRAIQEPHGFVLKPQREGGGNNTYGEDVATKLQELVAQGGEGLAAYILMQRIFPAVHTSYLVRKGVYSAEKTVSELGIYGAYLRHGDRVILNEQPGHLVRTKVSHSNEGGVATGYAVIDSPYLI</sequence>
<keyword evidence="7 10" id="KW-0547">Nucleotide-binding</keyword>
<gene>
    <name evidence="14" type="ORF">R1flu_017434</name>
</gene>
<accession>A0ABD1ZCY6</accession>
<dbReference type="GO" id="GO:0000287">
    <property type="term" value="F:magnesium ion binding"/>
    <property type="evidence" value="ECO:0007669"/>
    <property type="project" value="UniProtKB-UniRule"/>
</dbReference>
<dbReference type="InterPro" id="IPR014709">
    <property type="entry name" value="Glutathione_synthase_C_euk"/>
</dbReference>
<dbReference type="NCBIfam" id="TIGR01986">
    <property type="entry name" value="glut_syn_euk"/>
    <property type="match status" value="1"/>
</dbReference>
<feature type="binding site" evidence="11">
    <location>
        <position position="330"/>
    </location>
    <ligand>
        <name>ATP</name>
        <dbReference type="ChEBI" id="CHEBI:30616"/>
    </ligand>
</feature>
<evidence type="ECO:0000256" key="9">
    <source>
        <dbReference type="ARBA" id="ARBA00022842"/>
    </source>
</evidence>
<feature type="binding site" evidence="11">
    <location>
        <position position="246"/>
    </location>
    <ligand>
        <name>ATP</name>
        <dbReference type="ChEBI" id="CHEBI:30616"/>
    </ligand>
</feature>
<dbReference type="EMBL" id="JBHFFA010000001">
    <property type="protein sequence ID" value="KAL2649306.1"/>
    <property type="molecule type" value="Genomic_DNA"/>
</dbReference>
<feature type="binding site" evidence="11">
    <location>
        <position position="322"/>
    </location>
    <ligand>
        <name>substrate</name>
    </ligand>
</feature>
<feature type="domain" description="Glutathione synthase substrate-binding" evidence="13">
    <location>
        <begin position="75"/>
        <end position="175"/>
    </location>
</feature>
<comment type="caution">
    <text evidence="14">The sequence shown here is derived from an EMBL/GenBank/DDBJ whole genome shotgun (WGS) entry which is preliminary data.</text>
</comment>
<dbReference type="SUPFAM" id="SSF56059">
    <property type="entry name" value="Glutathione synthetase ATP-binding domain-like"/>
    <property type="match status" value="1"/>
</dbReference>
<evidence type="ECO:0000256" key="1">
    <source>
        <dbReference type="ARBA" id="ARBA00004965"/>
    </source>
</evidence>
<evidence type="ECO:0000313" key="15">
    <source>
        <dbReference type="Proteomes" id="UP001605036"/>
    </source>
</evidence>
<evidence type="ECO:0000259" key="13">
    <source>
        <dbReference type="Pfam" id="PF03199"/>
    </source>
</evidence>
<comment type="similarity">
    <text evidence="2 10">Belongs to the eukaryotic GSH synthase family.</text>
</comment>
<dbReference type="Gene3D" id="3.30.1490.50">
    <property type="match status" value="1"/>
</dbReference>
<feature type="binding site" evidence="11">
    <location>
        <begin position="235"/>
        <end position="244"/>
    </location>
    <ligand>
        <name>ATP</name>
        <dbReference type="ChEBI" id="CHEBI:30616"/>
    </ligand>
</feature>
<keyword evidence="5 10" id="KW-0317">Glutathione biosynthesis</keyword>
<dbReference type="InterPro" id="IPR005615">
    <property type="entry name" value="Glutathione_synthase"/>
</dbReference>
<evidence type="ECO:0000256" key="6">
    <source>
        <dbReference type="ARBA" id="ARBA00022723"/>
    </source>
</evidence>
<keyword evidence="6 10" id="KW-0479">Metal-binding</keyword>
<dbReference type="FunFam" id="3.30.1490.50:FF:000002">
    <property type="entry name" value="Glutathione synthetase"/>
    <property type="match status" value="1"/>
</dbReference>
<feature type="binding site" evidence="12">
    <location>
        <position position="53"/>
    </location>
    <ligand>
        <name>Mg(2+)</name>
        <dbReference type="ChEBI" id="CHEBI:18420"/>
    </ligand>
</feature>
<evidence type="ECO:0000256" key="11">
    <source>
        <dbReference type="PIRSR" id="PIRSR001558-1"/>
    </source>
</evidence>
<proteinExistence type="inferred from homology"/>
<dbReference type="PIRSF" id="PIRSF001558">
    <property type="entry name" value="GSHase"/>
    <property type="match status" value="1"/>
</dbReference>
<feature type="binding site" evidence="12">
    <location>
        <position position="239"/>
    </location>
    <ligand>
        <name>Mg(2+)</name>
        <dbReference type="ChEBI" id="CHEBI:18420"/>
    </ligand>
</feature>
<dbReference type="Pfam" id="PF03917">
    <property type="entry name" value="GSH_synth_ATP"/>
    <property type="match status" value="1"/>
</dbReference>
<dbReference type="Gene3D" id="3.30.470.20">
    <property type="entry name" value="ATP-grasp fold, B domain"/>
    <property type="match status" value="1"/>
</dbReference>
<keyword evidence="8 10" id="KW-0067">ATP-binding</keyword>
<evidence type="ECO:0000256" key="7">
    <source>
        <dbReference type="ARBA" id="ARBA00022741"/>
    </source>
</evidence>
<dbReference type="GO" id="GO:0005524">
    <property type="term" value="F:ATP binding"/>
    <property type="evidence" value="ECO:0007669"/>
    <property type="project" value="UniProtKB-UniRule"/>
</dbReference>
<dbReference type="InterPro" id="IPR004887">
    <property type="entry name" value="GSH_synth_subst-bd"/>
</dbReference>
<reference evidence="14 15" key="1">
    <citation type="submission" date="2024-09" db="EMBL/GenBank/DDBJ databases">
        <title>Chromosome-scale assembly of Riccia fluitans.</title>
        <authorList>
            <person name="Paukszto L."/>
            <person name="Sawicki J."/>
            <person name="Karawczyk K."/>
            <person name="Piernik-Szablinska J."/>
            <person name="Szczecinska M."/>
            <person name="Mazdziarz M."/>
        </authorList>
    </citation>
    <scope>NUCLEOTIDE SEQUENCE [LARGE SCALE GENOMIC DNA]</scope>
    <source>
        <strain evidence="14">Rf_01</strain>
        <tissue evidence="14">Aerial parts of the thallus</tissue>
    </source>
</reference>
<evidence type="ECO:0000256" key="3">
    <source>
        <dbReference type="ARBA" id="ARBA00011738"/>
    </source>
</evidence>
<evidence type="ECO:0000256" key="10">
    <source>
        <dbReference type="PIRNR" id="PIRNR001558"/>
    </source>
</evidence>
<name>A0ABD1ZCY6_9MARC</name>
<dbReference type="InterPro" id="IPR037013">
    <property type="entry name" value="GSH-S_sub-bd_sf"/>
</dbReference>
<feature type="binding site" evidence="11">
    <location>
        <position position="91"/>
    </location>
    <ligand>
        <name>substrate</name>
    </ligand>
</feature>
<dbReference type="Gene3D" id="1.10.1080.10">
    <property type="entry name" value="Glutathione Synthetase, Chain A, domain 3"/>
    <property type="match status" value="1"/>
</dbReference>
<dbReference type="SUPFAM" id="SSF52440">
    <property type="entry name" value="PreATP-grasp domain"/>
    <property type="match status" value="1"/>
</dbReference>
<evidence type="ECO:0000256" key="4">
    <source>
        <dbReference type="ARBA" id="ARBA00022598"/>
    </source>
</evidence>
<evidence type="ECO:0000256" key="5">
    <source>
        <dbReference type="ARBA" id="ARBA00022684"/>
    </source>
</evidence>
<keyword evidence="9 10" id="KW-0460">Magnesium</keyword>
<dbReference type="InterPro" id="IPR016185">
    <property type="entry name" value="PreATP-grasp_dom_sf"/>
</dbReference>
<comment type="subunit">
    <text evidence="3">Homodimer.</text>
</comment>
<dbReference type="GO" id="GO:0004363">
    <property type="term" value="F:glutathione synthase activity"/>
    <property type="evidence" value="ECO:0007669"/>
    <property type="project" value="UniProtKB-UniRule"/>
</dbReference>
<feature type="binding site" evidence="11">
    <location>
        <begin position="271"/>
        <end position="274"/>
    </location>
    <ligand>
        <name>ATP</name>
        <dbReference type="ChEBI" id="CHEBI:30616"/>
    </ligand>
</feature>
<dbReference type="Gene3D" id="3.40.50.1760">
    <property type="entry name" value="Glutathione synthase, substrate-binding domain superfamily, eukaryotic"/>
    <property type="match status" value="1"/>
</dbReference>
<dbReference type="Proteomes" id="UP001605036">
    <property type="component" value="Unassembled WGS sequence"/>
</dbReference>
<evidence type="ECO:0000256" key="2">
    <source>
        <dbReference type="ARBA" id="ARBA00010385"/>
    </source>
</evidence>
<dbReference type="PANTHER" id="PTHR11130:SF0">
    <property type="entry name" value="GLUTATHIONE SYNTHETASE"/>
    <property type="match status" value="1"/>
</dbReference>
<dbReference type="AlphaFoldDB" id="A0ABD1ZCY6"/>
<feature type="binding site" evidence="11">
    <location>
        <position position="297"/>
    </location>
    <ligand>
        <name>ATP</name>
        <dbReference type="ChEBI" id="CHEBI:30616"/>
    </ligand>
</feature>
<protein>
    <recommendedName>
        <fullName evidence="10">Glutathione synthetase</fullName>
        <shortName evidence="10">GSH-S</shortName>
        <ecNumber evidence="10">6.3.2.3</ecNumber>
    </recommendedName>
</protein>
<organism evidence="14 15">
    <name type="scientific">Riccia fluitans</name>
    <dbReference type="NCBI Taxonomy" id="41844"/>
    <lineage>
        <taxon>Eukaryota</taxon>
        <taxon>Viridiplantae</taxon>
        <taxon>Streptophyta</taxon>
        <taxon>Embryophyta</taxon>
        <taxon>Marchantiophyta</taxon>
        <taxon>Marchantiopsida</taxon>
        <taxon>Marchantiidae</taxon>
        <taxon>Marchantiales</taxon>
        <taxon>Ricciaceae</taxon>
        <taxon>Riccia</taxon>
    </lineage>
</organism>
<evidence type="ECO:0000313" key="14">
    <source>
        <dbReference type="EMBL" id="KAL2649306.1"/>
    </source>
</evidence>
<evidence type="ECO:0000256" key="12">
    <source>
        <dbReference type="PIRSR" id="PIRSR001558-2"/>
    </source>
</evidence>
<comment type="pathway">
    <text evidence="1 10">Sulfur metabolism; glutathione biosynthesis; glutathione from L-cysteine and L-glutamate: step 2/2.</text>
</comment>
<keyword evidence="4 10" id="KW-0436">Ligase</keyword>
<comment type="catalytic activity">
    <reaction evidence="10">
        <text>gamma-L-glutamyl-L-cysteine + glycine + ATP = glutathione + ADP + phosphate + H(+)</text>
        <dbReference type="Rhea" id="RHEA:13557"/>
        <dbReference type="ChEBI" id="CHEBI:15378"/>
        <dbReference type="ChEBI" id="CHEBI:30616"/>
        <dbReference type="ChEBI" id="CHEBI:43474"/>
        <dbReference type="ChEBI" id="CHEBI:57305"/>
        <dbReference type="ChEBI" id="CHEBI:57925"/>
        <dbReference type="ChEBI" id="CHEBI:58173"/>
        <dbReference type="ChEBI" id="CHEBI:456216"/>
        <dbReference type="EC" id="6.3.2.3"/>
    </reaction>
</comment>
<dbReference type="PANTHER" id="PTHR11130">
    <property type="entry name" value="GLUTATHIONE SYNTHETASE"/>
    <property type="match status" value="1"/>
</dbReference>
<dbReference type="GO" id="GO:0043295">
    <property type="term" value="F:glutathione binding"/>
    <property type="evidence" value="ECO:0007669"/>
    <property type="project" value="UniProtKB-UniRule"/>
</dbReference>
<evidence type="ECO:0000256" key="8">
    <source>
        <dbReference type="ARBA" id="ARBA00022840"/>
    </source>
</evidence>